<evidence type="ECO:0000313" key="1">
    <source>
        <dbReference type="EMBL" id="KAG9222766.1"/>
    </source>
</evidence>
<evidence type="ECO:0000313" key="2">
    <source>
        <dbReference type="Proteomes" id="UP000824881"/>
    </source>
</evidence>
<dbReference type="EMBL" id="WQMT02000005">
    <property type="protein sequence ID" value="KAG9222766.1"/>
    <property type="molecule type" value="Genomic_DNA"/>
</dbReference>
<accession>A0ACB7IYN7</accession>
<reference evidence="1 2" key="1">
    <citation type="journal article" date="2021" name="Appl. Environ. Microbiol.">
        <title>Genetic linkage and physical mapping for an oyster mushroom Pleurotus cornucopiae and QTL analysis for the trait cap color.</title>
        <authorList>
            <person name="Zhang Y."/>
            <person name="Gao W."/>
            <person name="Sonnenberg A."/>
            <person name="Chen Q."/>
            <person name="Zhang J."/>
            <person name="Huang C."/>
        </authorList>
    </citation>
    <scope>NUCLEOTIDE SEQUENCE [LARGE SCALE GENOMIC DNA]</scope>
    <source>
        <strain evidence="1">CCMSSC00406</strain>
    </source>
</reference>
<proteinExistence type="predicted"/>
<name>A0ACB7IYN7_PLECO</name>
<keyword evidence="2" id="KW-1185">Reference proteome</keyword>
<dbReference type="Proteomes" id="UP000824881">
    <property type="component" value="Unassembled WGS sequence"/>
</dbReference>
<sequence length="500" mass="55473">MSSLLFAQDRGTSSTNSGSSSPRRSPRKTPTEPVPLSLRESIKKRIIVCCDGTWQDGIKGDTPAKYTNVLRLARTISHEDQRFTPAIPQIVYYQSGVGTDSNLYSEYIEGEGDSLVIQVVFAKLNTVINLPGATGSSLADKVEEAYAFIAHNYVPGDEIFLFGFSRGAYTARMVAMFIGEIGVLDRTEMEHFAGIFIAYQRMGKTSDPKEIEQLKAKLAPWTHHDSPGKTRADFDSDSFSVKCIGVFDTVGSLGLPEEISLKNKRARNLFGFPDRLLGEHVYRAYQALALNEPRADFDCARFEQKPDALAKGQLLKQCWFTGSHSDIGGGYDEHDLSDITLTWMASQIEDMLALDMRYLASRPNPTAAWGKQPPHDPMTGVFVLAHTIKRRLPTATDSITHEYIHPSVLEQSSLYPSVKDVVTKHPELICELTPLEKEMKLNWPYKETLVKTTTEVDSQVTMNGVTTTTSLLVEKTALLNGYGKDLLDKMAADLKSKAEA</sequence>
<organism evidence="1 2">
    <name type="scientific">Pleurotus cornucopiae</name>
    <name type="common">Cornucopia mushroom</name>
    <dbReference type="NCBI Taxonomy" id="5321"/>
    <lineage>
        <taxon>Eukaryota</taxon>
        <taxon>Fungi</taxon>
        <taxon>Dikarya</taxon>
        <taxon>Basidiomycota</taxon>
        <taxon>Agaricomycotina</taxon>
        <taxon>Agaricomycetes</taxon>
        <taxon>Agaricomycetidae</taxon>
        <taxon>Agaricales</taxon>
        <taxon>Pleurotineae</taxon>
        <taxon>Pleurotaceae</taxon>
        <taxon>Pleurotus</taxon>
    </lineage>
</organism>
<comment type="caution">
    <text evidence="1">The sequence shown here is derived from an EMBL/GenBank/DDBJ whole genome shotgun (WGS) entry which is preliminary data.</text>
</comment>
<protein>
    <submittedName>
        <fullName evidence="1">Uncharacterized protein</fullName>
    </submittedName>
</protein>
<gene>
    <name evidence="1" type="ORF">CCMSSC00406_0004680</name>
</gene>